<keyword evidence="1" id="KW-0285">Flavoprotein</keyword>
<dbReference type="EMBL" id="CP114588">
    <property type="protein sequence ID" value="WBA09087.1"/>
    <property type="molecule type" value="Genomic_DNA"/>
</dbReference>
<dbReference type="Proteomes" id="UP001164748">
    <property type="component" value="Chromosome"/>
</dbReference>
<accession>A0AA47KM23</accession>
<gene>
    <name evidence="4" type="ORF">N8M53_02360</name>
</gene>
<dbReference type="RefSeq" id="WP_269579340.1">
    <property type="nucleotide sequence ID" value="NZ_CP114588.1"/>
</dbReference>
<evidence type="ECO:0000313" key="5">
    <source>
        <dbReference type="Proteomes" id="UP001164748"/>
    </source>
</evidence>
<dbReference type="InterPro" id="IPR005025">
    <property type="entry name" value="FMN_Rdtase-like_dom"/>
</dbReference>
<dbReference type="AlphaFoldDB" id="A0AA47KM23"/>
<dbReference type="InterPro" id="IPR008254">
    <property type="entry name" value="Flavodoxin/NO_synth"/>
</dbReference>
<dbReference type="GO" id="GO:0010181">
    <property type="term" value="F:FMN binding"/>
    <property type="evidence" value="ECO:0007669"/>
    <property type="project" value="InterPro"/>
</dbReference>
<dbReference type="PANTHER" id="PTHR30546:SF23">
    <property type="entry name" value="FLAVOPROTEIN-LIKE PROTEIN YCP4-RELATED"/>
    <property type="match status" value="1"/>
</dbReference>
<dbReference type="Gene3D" id="3.40.50.360">
    <property type="match status" value="1"/>
</dbReference>
<dbReference type="SUPFAM" id="SSF52218">
    <property type="entry name" value="Flavoproteins"/>
    <property type="match status" value="1"/>
</dbReference>
<sequence>MISIAIIYHSVDDHTHALATTIAEGIHAGDAEPVVYRIEPDMIENGRFIDDKVFEKLKDVDAIVFGAPTYMGGPSAPFKAFADASSPTWENQDWRGKYAAGFTVGTYPGGDQPQTLQYFQTLASQHDMLWLSLGRANIGVENINPSGTSLGVTAHTPDDDQLSEACLQTAFYLGQHMVRALKGVWHT</sequence>
<proteinExistence type="predicted"/>
<evidence type="ECO:0000259" key="3">
    <source>
        <dbReference type="PROSITE" id="PS50902"/>
    </source>
</evidence>
<dbReference type="GO" id="GO:0016020">
    <property type="term" value="C:membrane"/>
    <property type="evidence" value="ECO:0007669"/>
    <property type="project" value="TreeGrafter"/>
</dbReference>
<organism evidence="4 5">
    <name type="scientific">Salinivibrio kushneri</name>
    <dbReference type="NCBI Taxonomy" id="1908198"/>
    <lineage>
        <taxon>Bacteria</taxon>
        <taxon>Pseudomonadati</taxon>
        <taxon>Pseudomonadota</taxon>
        <taxon>Gammaproteobacteria</taxon>
        <taxon>Vibrionales</taxon>
        <taxon>Vibrionaceae</taxon>
        <taxon>Salinivibrio</taxon>
    </lineage>
</organism>
<dbReference type="InterPro" id="IPR029039">
    <property type="entry name" value="Flavoprotein-like_sf"/>
</dbReference>
<evidence type="ECO:0000256" key="2">
    <source>
        <dbReference type="ARBA" id="ARBA00022643"/>
    </source>
</evidence>
<dbReference type="Pfam" id="PF03358">
    <property type="entry name" value="FMN_red"/>
    <property type="match status" value="1"/>
</dbReference>
<evidence type="ECO:0000256" key="1">
    <source>
        <dbReference type="ARBA" id="ARBA00022630"/>
    </source>
</evidence>
<dbReference type="PROSITE" id="PS50902">
    <property type="entry name" value="FLAVODOXIN_LIKE"/>
    <property type="match status" value="1"/>
</dbReference>
<feature type="domain" description="Flavodoxin-like" evidence="3">
    <location>
        <begin position="4"/>
        <end position="170"/>
    </location>
</feature>
<dbReference type="GO" id="GO:0003955">
    <property type="term" value="F:NAD(P)H dehydrogenase (quinone) activity"/>
    <property type="evidence" value="ECO:0007669"/>
    <property type="project" value="TreeGrafter"/>
</dbReference>
<reference evidence="4" key="1">
    <citation type="submission" date="2022-09" db="EMBL/GenBank/DDBJ databases">
        <authorList>
            <person name="Li Z.-J."/>
        </authorList>
    </citation>
    <scope>NUCLEOTIDE SEQUENCE</scope>
    <source>
        <strain evidence="4">TGB11</strain>
    </source>
</reference>
<evidence type="ECO:0000313" key="4">
    <source>
        <dbReference type="EMBL" id="WBA09087.1"/>
    </source>
</evidence>
<protein>
    <submittedName>
        <fullName evidence="4">Flavodoxin family protein</fullName>
    </submittedName>
</protein>
<keyword evidence="2" id="KW-0288">FMN</keyword>
<name>A0AA47KM23_9GAMM</name>
<dbReference type="PANTHER" id="PTHR30546">
    <property type="entry name" value="FLAVODOXIN-RELATED PROTEIN WRBA-RELATED"/>
    <property type="match status" value="1"/>
</dbReference>